<dbReference type="Proteomes" id="UP001162060">
    <property type="component" value="Unassembled WGS sequence"/>
</dbReference>
<sequence length="217" mass="24693">MARSLSFFSEYNFFVHYKPGKTNTFADALSRRSDYDPRMALSRQATQDDNEDDRCATCVPLNLTRVTPELCLNDEIVAAYANDPDYADIIAYLRAPSDAALGALSRTKREHIQRYSIDGDLLLSIIDKSDAPRTVIANDLDLRARIIHEYHDAPIGGHLDREKTFAAVSLDFFWPHMYKRVHNWARTCKICQRVNPSPSSQAPLRPLTIAAEAWRSF</sequence>
<organism evidence="2 3">
    <name type="scientific">Peronospora matthiolae</name>
    <dbReference type="NCBI Taxonomy" id="2874970"/>
    <lineage>
        <taxon>Eukaryota</taxon>
        <taxon>Sar</taxon>
        <taxon>Stramenopiles</taxon>
        <taxon>Oomycota</taxon>
        <taxon>Peronosporomycetes</taxon>
        <taxon>Peronosporales</taxon>
        <taxon>Peronosporaceae</taxon>
        <taxon>Peronospora</taxon>
    </lineage>
</organism>
<evidence type="ECO:0000313" key="3">
    <source>
        <dbReference type="Proteomes" id="UP001162060"/>
    </source>
</evidence>
<dbReference type="EMBL" id="CAKLBY020000105">
    <property type="protein sequence ID" value="CAK7926987.1"/>
    <property type="molecule type" value="Genomic_DNA"/>
</dbReference>
<protein>
    <recommendedName>
        <fullName evidence="1">Integrase zinc-binding domain-containing protein</fullName>
    </recommendedName>
</protein>
<dbReference type="PANTHER" id="PTHR37984:SF5">
    <property type="entry name" value="PROTEIN NYNRIN-LIKE"/>
    <property type="match status" value="1"/>
</dbReference>
<accession>A0AAV1TZI6</accession>
<gene>
    <name evidence="2" type="ORF">PM001_LOCUS12137</name>
</gene>
<dbReference type="Gene3D" id="1.10.340.70">
    <property type="match status" value="1"/>
</dbReference>
<dbReference type="InterPro" id="IPR041588">
    <property type="entry name" value="Integrase_H2C2"/>
</dbReference>
<evidence type="ECO:0000259" key="1">
    <source>
        <dbReference type="Pfam" id="PF17921"/>
    </source>
</evidence>
<reference evidence="2" key="1">
    <citation type="submission" date="2024-01" db="EMBL/GenBank/DDBJ databases">
        <authorList>
            <person name="Webb A."/>
        </authorList>
    </citation>
    <scope>NUCLEOTIDE SEQUENCE</scope>
    <source>
        <strain evidence="2">Pm1</strain>
    </source>
</reference>
<dbReference type="PANTHER" id="PTHR37984">
    <property type="entry name" value="PROTEIN CBG26694"/>
    <property type="match status" value="1"/>
</dbReference>
<proteinExistence type="predicted"/>
<comment type="caution">
    <text evidence="2">The sequence shown here is derived from an EMBL/GenBank/DDBJ whole genome shotgun (WGS) entry which is preliminary data.</text>
</comment>
<dbReference type="Pfam" id="PF17921">
    <property type="entry name" value="Integrase_H2C2"/>
    <property type="match status" value="1"/>
</dbReference>
<dbReference type="FunFam" id="1.10.340.70:FF:000001">
    <property type="entry name" value="Retrovirus-related Pol polyprotein from transposon gypsy-like Protein"/>
    <property type="match status" value="1"/>
</dbReference>
<evidence type="ECO:0000313" key="2">
    <source>
        <dbReference type="EMBL" id="CAK7926987.1"/>
    </source>
</evidence>
<feature type="domain" description="Integrase zinc-binding" evidence="1">
    <location>
        <begin position="141"/>
        <end position="197"/>
    </location>
</feature>
<name>A0AAV1TZI6_9STRA</name>
<dbReference type="AlphaFoldDB" id="A0AAV1TZI6"/>
<dbReference type="InterPro" id="IPR050951">
    <property type="entry name" value="Retrovirus_Pol_polyprotein"/>
</dbReference>